<comment type="cofactor">
    <cofactor evidence="1">
        <name>L-ascorbate</name>
        <dbReference type="ChEBI" id="CHEBI:38290"/>
    </cofactor>
</comment>
<name>A0A937RAS2_9ACTN</name>
<dbReference type="GO" id="GO:0005506">
    <property type="term" value="F:iron ion binding"/>
    <property type="evidence" value="ECO:0007669"/>
    <property type="project" value="InterPro"/>
</dbReference>
<sequence>MVIESMSNASTVMGGVLRQSHDSVDLRMRRCLEHQVSATDAAAVLSAMRTTVDQVLDPGSLDGVGFDGPKFCSYPPGGYFRAHNDRSEDPADPGVVRGRQFSVVCLLNDDDPSDQLPAFDGGVLVIHAPLGDGRREPRNIAMRAGSVAVFAADLLHEVRPVRGGIRYSAIGWLFQKTPAHQEPHQG</sequence>
<keyword evidence="2" id="KW-0479">Metal-binding</keyword>
<dbReference type="EMBL" id="JAEACQ010000151">
    <property type="protein sequence ID" value="MBL7626872.1"/>
    <property type="molecule type" value="Genomic_DNA"/>
</dbReference>
<dbReference type="PROSITE" id="PS51471">
    <property type="entry name" value="FE2OG_OXY"/>
    <property type="match status" value="1"/>
</dbReference>
<evidence type="ECO:0000256" key="5">
    <source>
        <dbReference type="ARBA" id="ARBA00023002"/>
    </source>
</evidence>
<dbReference type="Gene3D" id="2.60.120.620">
    <property type="entry name" value="q2cbj1_9rhob like domain"/>
    <property type="match status" value="1"/>
</dbReference>
<organism evidence="8 9">
    <name type="scientific">Frankia nepalensis</name>
    <dbReference type="NCBI Taxonomy" id="1836974"/>
    <lineage>
        <taxon>Bacteria</taxon>
        <taxon>Bacillati</taxon>
        <taxon>Actinomycetota</taxon>
        <taxon>Actinomycetes</taxon>
        <taxon>Frankiales</taxon>
        <taxon>Frankiaceae</taxon>
        <taxon>Frankia</taxon>
    </lineage>
</organism>
<dbReference type="Proteomes" id="UP000604475">
    <property type="component" value="Unassembled WGS sequence"/>
</dbReference>
<evidence type="ECO:0000256" key="6">
    <source>
        <dbReference type="ARBA" id="ARBA00023004"/>
    </source>
</evidence>
<evidence type="ECO:0000313" key="9">
    <source>
        <dbReference type="Proteomes" id="UP000604475"/>
    </source>
</evidence>
<protein>
    <submittedName>
        <fullName evidence="8">2OG-Fe(II) oxygenase</fullName>
    </submittedName>
</protein>
<dbReference type="GO" id="GO:0051213">
    <property type="term" value="F:dioxygenase activity"/>
    <property type="evidence" value="ECO:0007669"/>
    <property type="project" value="UniProtKB-KW"/>
</dbReference>
<dbReference type="SMART" id="SM00702">
    <property type="entry name" value="P4Hc"/>
    <property type="match status" value="1"/>
</dbReference>
<dbReference type="Pfam" id="PF13640">
    <property type="entry name" value="2OG-FeII_Oxy_3"/>
    <property type="match status" value="1"/>
</dbReference>
<accession>A0A937RAS2</accession>
<dbReference type="RefSeq" id="WP_203004781.1">
    <property type="nucleotide sequence ID" value="NZ_JADWYU010000106.1"/>
</dbReference>
<keyword evidence="5" id="KW-0560">Oxidoreductase</keyword>
<dbReference type="AlphaFoldDB" id="A0A937RAS2"/>
<proteinExistence type="predicted"/>
<feature type="domain" description="Fe2OG dioxygenase" evidence="7">
    <location>
        <begin position="65"/>
        <end position="175"/>
    </location>
</feature>
<keyword evidence="6" id="KW-0408">Iron</keyword>
<gene>
    <name evidence="8" type="ORF">I7412_06760</name>
</gene>
<evidence type="ECO:0000256" key="4">
    <source>
        <dbReference type="ARBA" id="ARBA00022964"/>
    </source>
</evidence>
<evidence type="ECO:0000313" key="8">
    <source>
        <dbReference type="EMBL" id="MBL7626872.1"/>
    </source>
</evidence>
<reference evidence="8" key="1">
    <citation type="submission" date="2020-12" db="EMBL/GenBank/DDBJ databases">
        <title>Genomic characterization of non-nitrogen-fixing Frankia strains.</title>
        <authorList>
            <person name="Carlos-Shanley C."/>
            <person name="Guerra T."/>
            <person name="Hahn D."/>
        </authorList>
    </citation>
    <scope>NUCLEOTIDE SEQUENCE</scope>
    <source>
        <strain evidence="8">CN6</strain>
    </source>
</reference>
<keyword evidence="9" id="KW-1185">Reference proteome</keyword>
<evidence type="ECO:0000256" key="2">
    <source>
        <dbReference type="ARBA" id="ARBA00022723"/>
    </source>
</evidence>
<keyword evidence="3" id="KW-0847">Vitamin C</keyword>
<dbReference type="InterPro" id="IPR005123">
    <property type="entry name" value="Oxoglu/Fe-dep_dioxygenase_dom"/>
</dbReference>
<dbReference type="GO" id="GO:0031418">
    <property type="term" value="F:L-ascorbic acid binding"/>
    <property type="evidence" value="ECO:0007669"/>
    <property type="project" value="UniProtKB-KW"/>
</dbReference>
<evidence type="ECO:0000256" key="1">
    <source>
        <dbReference type="ARBA" id="ARBA00001961"/>
    </source>
</evidence>
<dbReference type="InterPro" id="IPR006620">
    <property type="entry name" value="Pro_4_hyd_alph"/>
</dbReference>
<evidence type="ECO:0000256" key="3">
    <source>
        <dbReference type="ARBA" id="ARBA00022896"/>
    </source>
</evidence>
<dbReference type="InterPro" id="IPR044862">
    <property type="entry name" value="Pro_4_hyd_alph_FE2OG_OXY"/>
</dbReference>
<evidence type="ECO:0000259" key="7">
    <source>
        <dbReference type="PROSITE" id="PS51471"/>
    </source>
</evidence>
<comment type="caution">
    <text evidence="8">The sequence shown here is derived from an EMBL/GenBank/DDBJ whole genome shotgun (WGS) entry which is preliminary data.</text>
</comment>
<dbReference type="GO" id="GO:0016705">
    <property type="term" value="F:oxidoreductase activity, acting on paired donors, with incorporation or reduction of molecular oxygen"/>
    <property type="evidence" value="ECO:0007669"/>
    <property type="project" value="InterPro"/>
</dbReference>
<keyword evidence="4" id="KW-0223">Dioxygenase</keyword>